<dbReference type="Proteomes" id="UP000238348">
    <property type="component" value="Chromosome"/>
</dbReference>
<reference evidence="2 3" key="1">
    <citation type="submission" date="2015-09" db="EMBL/GenBank/DDBJ databases">
        <title>Sorangium comparison.</title>
        <authorList>
            <person name="Zaburannyi N."/>
            <person name="Bunk B."/>
            <person name="Overmann J."/>
            <person name="Mueller R."/>
        </authorList>
    </citation>
    <scope>NUCLEOTIDE SEQUENCE [LARGE SCALE GENOMIC DNA]</scope>
    <source>
        <strain evidence="2 3">So ce26</strain>
    </source>
</reference>
<proteinExistence type="predicted"/>
<evidence type="ECO:0000313" key="2">
    <source>
        <dbReference type="EMBL" id="AUX42161.1"/>
    </source>
</evidence>
<evidence type="ECO:0000313" key="3">
    <source>
        <dbReference type="Proteomes" id="UP000238348"/>
    </source>
</evidence>
<sequence length="343" mass="38072">MDQPPLDNRTDFVVHPQLLLDRDGEKLVTIVKASFELQDDGALELAPPERARGVRLADLPWEKDRPESIAYPADVCLFKPGTDVLFVAKAYAPNRKAVPSFDVRVEVGPLRKSLVVFGRRLWVEKGDGLTTPAPIQEIDMRYDYAWGGTDDEDPAALVEEPRNPIGMGVTRNPASLTHRPAPNIEDPAYPLRTAKIPPPPAGIGPIGRHWEPRRRYAGTYDQTWKELRAPLLPEDFDDRHHLCASPGLIADPPLAGGEPVRTLNLTPEGALSFDLPKVKLAIEFHVKGREPAAFAPHLDTVLVDLYAAGPDKPVAVEMVWRAHVKAPRRMKDARVIVREEVQA</sequence>
<gene>
    <name evidence="2" type="ORF">SOCE26_035880</name>
</gene>
<dbReference type="RefSeq" id="WP_104981019.1">
    <property type="nucleotide sequence ID" value="NZ_CP012673.1"/>
</dbReference>
<dbReference type="AlphaFoldDB" id="A0A2L0ES84"/>
<organism evidence="2 3">
    <name type="scientific">Sorangium cellulosum</name>
    <name type="common">Polyangium cellulosum</name>
    <dbReference type="NCBI Taxonomy" id="56"/>
    <lineage>
        <taxon>Bacteria</taxon>
        <taxon>Pseudomonadati</taxon>
        <taxon>Myxococcota</taxon>
        <taxon>Polyangia</taxon>
        <taxon>Polyangiales</taxon>
        <taxon>Polyangiaceae</taxon>
        <taxon>Sorangium</taxon>
    </lineage>
</organism>
<feature type="domain" description="DUF2169" evidence="1">
    <location>
        <begin position="25"/>
        <end position="321"/>
    </location>
</feature>
<accession>A0A2L0ES84</accession>
<protein>
    <recommendedName>
        <fullName evidence="1">DUF2169 domain-containing protein</fullName>
    </recommendedName>
</protein>
<dbReference type="EMBL" id="CP012673">
    <property type="protein sequence ID" value="AUX42161.1"/>
    <property type="molecule type" value="Genomic_DNA"/>
</dbReference>
<dbReference type="OrthoDB" id="237820at2"/>
<evidence type="ECO:0000259" key="1">
    <source>
        <dbReference type="Pfam" id="PF09937"/>
    </source>
</evidence>
<dbReference type="InterPro" id="IPR018683">
    <property type="entry name" value="DUF2169"/>
</dbReference>
<name>A0A2L0ES84_SORCE</name>
<dbReference type="Pfam" id="PF09937">
    <property type="entry name" value="DUF2169"/>
    <property type="match status" value="1"/>
</dbReference>